<organism evidence="1 2">
    <name type="scientific">Candidatus Paraprevotella stercoravium</name>
    <dbReference type="NCBI Taxonomy" id="2838725"/>
    <lineage>
        <taxon>Bacteria</taxon>
        <taxon>Pseudomonadati</taxon>
        <taxon>Bacteroidota</taxon>
        <taxon>Bacteroidia</taxon>
        <taxon>Bacteroidales</taxon>
        <taxon>Prevotellaceae</taxon>
        <taxon>Paraprevotella</taxon>
    </lineage>
</organism>
<accession>A0A9E2L786</accession>
<reference evidence="1" key="1">
    <citation type="journal article" date="2021" name="PeerJ">
        <title>Extensive microbial diversity within the chicken gut microbiome revealed by metagenomics and culture.</title>
        <authorList>
            <person name="Gilroy R."/>
            <person name="Ravi A."/>
            <person name="Getino M."/>
            <person name="Pursley I."/>
            <person name="Horton D.L."/>
            <person name="Alikhan N.F."/>
            <person name="Baker D."/>
            <person name="Gharbi K."/>
            <person name="Hall N."/>
            <person name="Watson M."/>
            <person name="Adriaenssens E.M."/>
            <person name="Foster-Nyarko E."/>
            <person name="Jarju S."/>
            <person name="Secka A."/>
            <person name="Antonio M."/>
            <person name="Oren A."/>
            <person name="Chaudhuri R.R."/>
            <person name="La Ragione R."/>
            <person name="Hildebrand F."/>
            <person name="Pallen M.J."/>
        </authorList>
    </citation>
    <scope>NUCLEOTIDE SEQUENCE</scope>
    <source>
        <strain evidence="1">G3-2149</strain>
    </source>
</reference>
<evidence type="ECO:0000313" key="2">
    <source>
        <dbReference type="Proteomes" id="UP000823865"/>
    </source>
</evidence>
<gene>
    <name evidence="1" type="ORF">H9789_11015</name>
</gene>
<comment type="caution">
    <text evidence="1">The sequence shown here is derived from an EMBL/GenBank/DDBJ whole genome shotgun (WGS) entry which is preliminary data.</text>
</comment>
<reference evidence="1" key="2">
    <citation type="submission" date="2021-04" db="EMBL/GenBank/DDBJ databases">
        <authorList>
            <person name="Gilroy R."/>
        </authorList>
    </citation>
    <scope>NUCLEOTIDE SEQUENCE</scope>
    <source>
        <strain evidence="1">G3-2149</strain>
    </source>
</reference>
<dbReference type="InterPro" id="IPR021474">
    <property type="entry name" value="DUF3127"/>
</dbReference>
<dbReference type="AlphaFoldDB" id="A0A9E2L786"/>
<protein>
    <submittedName>
        <fullName evidence="1">DUF3127 domain-containing protein</fullName>
    </submittedName>
</protein>
<sequence length="130" mass="14256">MEITGKIIAVLPARSGVSARTGSEWKVQEYVLETQEQYPRKMCFDVFGSDKIDQFNIQLGEVLTVSFDIDAREYQGRWYNSIRAWKVDRGASMPMGAAPTAIDAPFAPSAPAAAPMDFSAGGDSNDDLPF</sequence>
<dbReference type="Proteomes" id="UP000823865">
    <property type="component" value="Unassembled WGS sequence"/>
</dbReference>
<evidence type="ECO:0000313" key="1">
    <source>
        <dbReference type="EMBL" id="MBU3854321.1"/>
    </source>
</evidence>
<dbReference type="Pfam" id="PF11325">
    <property type="entry name" value="DUF3127"/>
    <property type="match status" value="1"/>
</dbReference>
<proteinExistence type="predicted"/>
<name>A0A9E2L786_9BACT</name>
<dbReference type="EMBL" id="JAHLFU010000222">
    <property type="protein sequence ID" value="MBU3854321.1"/>
    <property type="molecule type" value="Genomic_DNA"/>
</dbReference>